<feature type="compositionally biased region" description="Polar residues" evidence="10">
    <location>
        <begin position="12"/>
        <end position="22"/>
    </location>
</feature>
<gene>
    <name evidence="12" type="ORF">Rsub_11555</name>
</gene>
<dbReference type="SUPFAM" id="SSF53633">
    <property type="entry name" value="Carbamate kinase-like"/>
    <property type="match status" value="1"/>
</dbReference>
<dbReference type="FunCoup" id="A0A2V0PHB1">
    <property type="interactions" value="491"/>
</dbReference>
<accession>A0A2V0PHB1</accession>
<dbReference type="Gene3D" id="3.40.1160.10">
    <property type="entry name" value="Acetylglutamate kinase-like"/>
    <property type="match status" value="1"/>
</dbReference>
<dbReference type="NCBIfam" id="TIGR02075">
    <property type="entry name" value="pyrH_bact"/>
    <property type="match status" value="1"/>
</dbReference>
<dbReference type="UniPathway" id="UPA00159">
    <property type="reaction ID" value="UER00275"/>
</dbReference>
<feature type="region of interest" description="Disordered" evidence="10">
    <location>
        <begin position="1"/>
        <end position="48"/>
    </location>
</feature>
<dbReference type="GO" id="GO:0006225">
    <property type="term" value="P:UDP biosynthetic process"/>
    <property type="evidence" value="ECO:0007669"/>
    <property type="project" value="TreeGrafter"/>
</dbReference>
<dbReference type="EMBL" id="BDRX01000141">
    <property type="protein sequence ID" value="GBF98969.1"/>
    <property type="molecule type" value="Genomic_DNA"/>
</dbReference>
<organism evidence="12 13">
    <name type="scientific">Raphidocelis subcapitata</name>
    <dbReference type="NCBI Taxonomy" id="307507"/>
    <lineage>
        <taxon>Eukaryota</taxon>
        <taxon>Viridiplantae</taxon>
        <taxon>Chlorophyta</taxon>
        <taxon>core chlorophytes</taxon>
        <taxon>Chlorophyceae</taxon>
        <taxon>CS clade</taxon>
        <taxon>Sphaeropleales</taxon>
        <taxon>Selenastraceae</taxon>
        <taxon>Raphidocelis</taxon>
    </lineage>
</organism>
<dbReference type="InterPro" id="IPR015963">
    <property type="entry name" value="Uridylate_kinase_bac"/>
</dbReference>
<dbReference type="PANTHER" id="PTHR42833">
    <property type="entry name" value="URIDYLATE KINASE"/>
    <property type="match status" value="1"/>
</dbReference>
<keyword evidence="6 12" id="KW-0418">Kinase</keyword>
<keyword evidence="5" id="KW-0547">Nucleotide-binding</keyword>
<evidence type="ECO:0000256" key="7">
    <source>
        <dbReference type="ARBA" id="ARBA00022840"/>
    </source>
</evidence>
<keyword evidence="4" id="KW-0808">Transferase</keyword>
<dbReference type="AlphaFoldDB" id="A0A2V0PHB1"/>
<evidence type="ECO:0000256" key="6">
    <source>
        <dbReference type="ARBA" id="ARBA00022777"/>
    </source>
</evidence>
<dbReference type="GO" id="GO:0033862">
    <property type="term" value="F:UMP kinase activity"/>
    <property type="evidence" value="ECO:0007669"/>
    <property type="project" value="UniProtKB-EC"/>
</dbReference>
<evidence type="ECO:0000256" key="2">
    <source>
        <dbReference type="ARBA" id="ARBA00007614"/>
    </source>
</evidence>
<dbReference type="Proteomes" id="UP000247498">
    <property type="component" value="Unassembled WGS sequence"/>
</dbReference>
<dbReference type="InParanoid" id="A0A2V0PHB1"/>
<evidence type="ECO:0000256" key="1">
    <source>
        <dbReference type="ARBA" id="ARBA00004791"/>
    </source>
</evidence>
<dbReference type="EC" id="2.7.4.22" evidence="3"/>
<evidence type="ECO:0000313" key="13">
    <source>
        <dbReference type="Proteomes" id="UP000247498"/>
    </source>
</evidence>
<comment type="caution">
    <text evidence="12">The sequence shown here is derived from an EMBL/GenBank/DDBJ whole genome shotgun (WGS) entry which is preliminary data.</text>
</comment>
<evidence type="ECO:0000256" key="5">
    <source>
        <dbReference type="ARBA" id="ARBA00022741"/>
    </source>
</evidence>
<comment type="similarity">
    <text evidence="2">Belongs to the UMP kinase family.</text>
</comment>
<reference evidence="12 13" key="1">
    <citation type="journal article" date="2018" name="Sci. Rep.">
        <title>Raphidocelis subcapitata (=Pseudokirchneriella subcapitata) provides an insight into genome evolution and environmental adaptations in the Sphaeropleales.</title>
        <authorList>
            <person name="Suzuki S."/>
            <person name="Yamaguchi H."/>
            <person name="Nakajima N."/>
            <person name="Kawachi M."/>
        </authorList>
    </citation>
    <scope>NUCLEOTIDE SEQUENCE [LARGE SCALE GENOMIC DNA]</scope>
    <source>
        <strain evidence="12 13">NIES-35</strain>
    </source>
</reference>
<proteinExistence type="inferred from homology"/>
<dbReference type="InterPro" id="IPR001048">
    <property type="entry name" value="Asp/Glu/Uridylate_kinase"/>
</dbReference>
<evidence type="ECO:0000256" key="10">
    <source>
        <dbReference type="SAM" id="MobiDB-lite"/>
    </source>
</evidence>
<name>A0A2V0PHB1_9CHLO</name>
<dbReference type="OrthoDB" id="409889at2759"/>
<dbReference type="FunFam" id="3.40.1160.10:FF:000001">
    <property type="entry name" value="Uridylate kinase"/>
    <property type="match status" value="1"/>
</dbReference>
<protein>
    <recommendedName>
        <fullName evidence="3">UMP kinase</fullName>
        <ecNumber evidence="3">2.7.4.22</ecNumber>
    </recommendedName>
    <alternativeName>
        <fullName evidence="9">Uridine monophosphate kinase</fullName>
    </alternativeName>
</protein>
<evidence type="ECO:0000256" key="3">
    <source>
        <dbReference type="ARBA" id="ARBA00012899"/>
    </source>
</evidence>
<keyword evidence="7" id="KW-0067">ATP-binding</keyword>
<evidence type="ECO:0000256" key="9">
    <source>
        <dbReference type="ARBA" id="ARBA00032092"/>
    </source>
</evidence>
<dbReference type="Pfam" id="PF00696">
    <property type="entry name" value="AA_kinase"/>
    <property type="match status" value="1"/>
</dbReference>
<dbReference type="HAMAP" id="MF_01220_B">
    <property type="entry name" value="PyrH_B"/>
    <property type="match status" value="1"/>
</dbReference>
<keyword evidence="8" id="KW-0665">Pyrimidine biosynthesis</keyword>
<feature type="domain" description="Aspartate/glutamate/uridylate kinase" evidence="11">
    <location>
        <begin position="98"/>
        <end position="305"/>
    </location>
</feature>
<feature type="compositionally biased region" description="Low complexity" evidence="10">
    <location>
        <begin position="24"/>
        <end position="48"/>
    </location>
</feature>
<dbReference type="InterPro" id="IPR036393">
    <property type="entry name" value="AceGlu_kinase-like_sf"/>
</dbReference>
<dbReference type="STRING" id="307507.A0A2V0PHB1"/>
<evidence type="ECO:0000256" key="8">
    <source>
        <dbReference type="ARBA" id="ARBA00022975"/>
    </source>
</evidence>
<evidence type="ECO:0000313" key="12">
    <source>
        <dbReference type="EMBL" id="GBF98969.1"/>
    </source>
</evidence>
<keyword evidence="13" id="KW-1185">Reference proteome</keyword>
<dbReference type="PANTHER" id="PTHR42833:SF4">
    <property type="entry name" value="URIDYLATE KINASE PUMPKIN, CHLOROPLASTIC"/>
    <property type="match status" value="1"/>
</dbReference>
<comment type="pathway">
    <text evidence="1">Pyrimidine metabolism; CTP biosynthesis via de novo pathway; UDP from UMP (UMPK route): step 1/1.</text>
</comment>
<dbReference type="GO" id="GO:0044210">
    <property type="term" value="P:'de novo' CTP biosynthetic process"/>
    <property type="evidence" value="ECO:0007669"/>
    <property type="project" value="UniProtKB-UniPathway"/>
</dbReference>
<dbReference type="GO" id="GO:0005524">
    <property type="term" value="F:ATP binding"/>
    <property type="evidence" value="ECO:0007669"/>
    <property type="project" value="UniProtKB-KW"/>
</dbReference>
<evidence type="ECO:0000259" key="11">
    <source>
        <dbReference type="Pfam" id="PF00696"/>
    </source>
</evidence>
<evidence type="ECO:0000256" key="4">
    <source>
        <dbReference type="ARBA" id="ARBA00022679"/>
    </source>
</evidence>
<dbReference type="CDD" id="cd04254">
    <property type="entry name" value="AAK_UMPK-PyrH-Ec"/>
    <property type="match status" value="1"/>
</dbReference>
<dbReference type="GO" id="GO:0005737">
    <property type="term" value="C:cytoplasm"/>
    <property type="evidence" value="ECO:0007669"/>
    <property type="project" value="InterPro"/>
</dbReference>
<sequence>MASALAARSGRVASSATCSASAQRAPPRCAAAAPRRRPAAAAAAPRRAARRAGGARVLATISPDHAATERRMYDALRPHQQQPGDGGGGGDGAPKYRRVMLKVSGEALAGARGFGMAPEVLELIAGEIKAAHARGVQVCVVVGGGNYFRGASTWDGIERATADYVGMLATVMNALCLQAALEKMGVPTRVQSAIEMKEVAEPYIRRRAIRQLETGHVVIFGAGTGNPYFTTDTAAALRAAEMNAEVFLKATKVDGIYDCDPVKHPEAKRYERLSYRRVAFEGLEVMDETAITLCKENNIPVIVFNALAPGNILRAAMGEEVGTVVADCDDELPPLEA</sequence>